<dbReference type="OrthoDB" id="9777271at2"/>
<organism evidence="2 3">
    <name type="scientific">Mycobacterium fragae</name>
    <dbReference type="NCBI Taxonomy" id="1260918"/>
    <lineage>
        <taxon>Bacteria</taxon>
        <taxon>Bacillati</taxon>
        <taxon>Actinomycetota</taxon>
        <taxon>Actinomycetes</taxon>
        <taxon>Mycobacteriales</taxon>
        <taxon>Mycobacteriaceae</taxon>
        <taxon>Mycobacterium</taxon>
    </lineage>
</organism>
<keyword evidence="3" id="KW-1185">Reference proteome</keyword>
<accession>A0A1X1UJQ0</accession>
<dbReference type="RefSeq" id="WP_085199688.1">
    <property type="nucleotide sequence ID" value="NZ_JACKVI010000012.1"/>
</dbReference>
<dbReference type="Pfam" id="PF05235">
    <property type="entry name" value="CHAD"/>
    <property type="match status" value="1"/>
</dbReference>
<dbReference type="InterPro" id="IPR038186">
    <property type="entry name" value="CHAD_dom_sf"/>
</dbReference>
<dbReference type="Proteomes" id="UP000194000">
    <property type="component" value="Unassembled WGS sequence"/>
</dbReference>
<dbReference type="AlphaFoldDB" id="A0A1X1UJQ0"/>
<comment type="caution">
    <text evidence="2">The sequence shown here is derived from an EMBL/GenBank/DDBJ whole genome shotgun (WGS) entry which is preliminary data.</text>
</comment>
<dbReference type="PROSITE" id="PS51708">
    <property type="entry name" value="CHAD"/>
    <property type="match status" value="1"/>
</dbReference>
<dbReference type="InterPro" id="IPR007899">
    <property type="entry name" value="CHAD_dom"/>
</dbReference>
<gene>
    <name evidence="2" type="ORF">AWC06_01360</name>
</gene>
<dbReference type="Gene3D" id="1.40.20.10">
    <property type="entry name" value="CHAD domain"/>
    <property type="match status" value="1"/>
</dbReference>
<dbReference type="STRING" id="1260918.AWC06_01360"/>
<dbReference type="PANTHER" id="PTHR39339">
    <property type="entry name" value="SLR1444 PROTEIN"/>
    <property type="match status" value="1"/>
</dbReference>
<protein>
    <recommendedName>
        <fullName evidence="1">CHAD domain-containing protein</fullName>
    </recommendedName>
</protein>
<proteinExistence type="predicted"/>
<dbReference type="PANTHER" id="PTHR39339:SF1">
    <property type="entry name" value="CHAD DOMAIN-CONTAINING PROTEIN"/>
    <property type="match status" value="1"/>
</dbReference>
<feature type="domain" description="CHAD" evidence="1">
    <location>
        <begin position="204"/>
        <end position="495"/>
    </location>
</feature>
<reference evidence="2 3" key="1">
    <citation type="submission" date="2016-01" db="EMBL/GenBank/DDBJ databases">
        <title>The new phylogeny of the genus Mycobacterium.</title>
        <authorList>
            <person name="Tarcisio F."/>
            <person name="Conor M."/>
            <person name="Antonella G."/>
            <person name="Elisabetta G."/>
            <person name="Giulia F.S."/>
            <person name="Sara T."/>
            <person name="Anna F."/>
            <person name="Clotilde B."/>
            <person name="Roberto B."/>
            <person name="Veronica D.S."/>
            <person name="Fabio R."/>
            <person name="Monica P."/>
            <person name="Olivier J."/>
            <person name="Enrico T."/>
            <person name="Nicola S."/>
        </authorList>
    </citation>
    <scope>NUCLEOTIDE SEQUENCE [LARGE SCALE GENOMIC DNA]</scope>
    <source>
        <strain evidence="2 3">DSM 45731</strain>
    </source>
</reference>
<evidence type="ECO:0000313" key="3">
    <source>
        <dbReference type="Proteomes" id="UP000194000"/>
    </source>
</evidence>
<evidence type="ECO:0000313" key="2">
    <source>
        <dbReference type="EMBL" id="ORV56879.1"/>
    </source>
</evidence>
<sequence length="502" mass="55005">MGKVSRAFSKQGAVEVEAVAAALRPRFALDAGPERTVAHTWLDTFDWRLHAAGISLEYLDDGPLTAHLPEGTRIAGPLPAGNWPAQADDLPPGPLREALAPIIGPRALLPVVTVRHTARESRVLNADEKTVARLLAEGTDDGTTRLRVQPLRGYATAGDRIARLLAGLDGLSALTTTPYDDALAYASRTPGAYNSGSAVPLRPETPAAQAIASMLQRFAAVIDDNVAGTIAAIDTEFLHDLRVAVRRTRSILKLAGDVLPGDLAARFEPEFKWLGDLTTPVRDLDVYLLGLDGMAARLASADPRDLKPFRSFLVRHRAVERRRLVSGLRSRRFEQLMQEWPSALARVTADADGGPAIATLARRQVELAFRRVVRRGERISAKSPSQQVHDLRKRCKELRYLLEVFQPVCAEAPQRLLVKELKALQDTLGDFQDGEVQREAVREFAAAMMDERAAPPETVLAMGELAAQLDAHQLRARAALVGRLRPFLAEKNRARIKALVRR</sequence>
<dbReference type="SMART" id="SM00880">
    <property type="entry name" value="CHAD"/>
    <property type="match status" value="1"/>
</dbReference>
<name>A0A1X1UJQ0_9MYCO</name>
<dbReference type="EMBL" id="LQOW01000031">
    <property type="protein sequence ID" value="ORV56879.1"/>
    <property type="molecule type" value="Genomic_DNA"/>
</dbReference>
<evidence type="ECO:0000259" key="1">
    <source>
        <dbReference type="PROSITE" id="PS51708"/>
    </source>
</evidence>